<keyword evidence="1" id="KW-0051">Antiviral defense</keyword>
<dbReference type="NCBIfam" id="TIGR02593">
    <property type="entry name" value="CRISPR_cas5"/>
    <property type="match status" value="1"/>
</dbReference>
<dbReference type="InterPro" id="IPR013422">
    <property type="entry name" value="CRISPR-assoc_prot_Cas5_N"/>
</dbReference>
<evidence type="ECO:0000313" key="2">
    <source>
        <dbReference type="EMBL" id="OQX04523.1"/>
    </source>
</evidence>
<dbReference type="GO" id="GO:0003723">
    <property type="term" value="F:RNA binding"/>
    <property type="evidence" value="ECO:0007669"/>
    <property type="project" value="InterPro"/>
</dbReference>
<dbReference type="Proteomes" id="UP000192491">
    <property type="component" value="Unassembled WGS sequence"/>
</dbReference>
<dbReference type="CDD" id="cd09645">
    <property type="entry name" value="Cas5_I-E"/>
    <property type="match status" value="1"/>
</dbReference>
<dbReference type="AlphaFoldDB" id="A0A1Y1QFY6"/>
<dbReference type="Pfam" id="PF09704">
    <property type="entry name" value="Cas_Cas5d"/>
    <property type="match status" value="1"/>
</dbReference>
<evidence type="ECO:0000313" key="3">
    <source>
        <dbReference type="Proteomes" id="UP000192491"/>
    </source>
</evidence>
<proteinExistence type="predicted"/>
<dbReference type="InterPro" id="IPR010147">
    <property type="entry name" value="CRISPR-assoc_prot_CasD"/>
</dbReference>
<accession>A0A1Y1QFY6</accession>
<gene>
    <name evidence="2" type="ORF">BWK73_35990</name>
</gene>
<dbReference type="EMBL" id="MTEJ01000333">
    <property type="protein sequence ID" value="OQX04523.1"/>
    <property type="molecule type" value="Genomic_DNA"/>
</dbReference>
<evidence type="ECO:0000256" key="1">
    <source>
        <dbReference type="ARBA" id="ARBA00023118"/>
    </source>
</evidence>
<dbReference type="NCBIfam" id="TIGR01868">
    <property type="entry name" value="casD_Cas5e"/>
    <property type="match status" value="1"/>
</dbReference>
<comment type="caution">
    <text evidence="2">The sequence shown here is derived from an EMBL/GenBank/DDBJ whole genome shotgun (WGS) entry which is preliminary data.</text>
</comment>
<protein>
    <submittedName>
        <fullName evidence="2">Type I-E CRISPR-associated protein Cas5/CasD</fullName>
    </submittedName>
</protein>
<dbReference type="Gene3D" id="3.30.70.2660">
    <property type="match status" value="1"/>
</dbReference>
<dbReference type="InterPro" id="IPR021124">
    <property type="entry name" value="CRISPR-assoc_prot_Cas5"/>
</dbReference>
<dbReference type="GO" id="GO:0043571">
    <property type="term" value="P:maintenance of CRISPR repeat elements"/>
    <property type="evidence" value="ECO:0007669"/>
    <property type="project" value="InterPro"/>
</dbReference>
<sequence length="224" mass="25544">MRDYLILKLQGVMQAWGEHTFEGLRPSTNFPTRSALTGLLAACLGIDRNDRQQQQALANSFLYAVRQDETEHSVIKMTDYHTVKDAREDYVGLKSHDTIITQREYLLDAAFTVAIWNTEGAEYSLEQLKAAVCQPRYTPFLGRRSCPITRPLYESRVQAINSDEALKLIEPVAGVIYSEDDVPEILGRKPPRYKVRDVPLLNQPRQFASRMVYVYGKENADVSE</sequence>
<name>A0A1Y1QFY6_9GAMM</name>
<dbReference type="GO" id="GO:0051607">
    <property type="term" value="P:defense response to virus"/>
    <property type="evidence" value="ECO:0007669"/>
    <property type="project" value="UniProtKB-KW"/>
</dbReference>
<organism evidence="2 3">
    <name type="scientific">Thiothrix lacustris</name>
    <dbReference type="NCBI Taxonomy" id="525917"/>
    <lineage>
        <taxon>Bacteria</taxon>
        <taxon>Pseudomonadati</taxon>
        <taxon>Pseudomonadota</taxon>
        <taxon>Gammaproteobacteria</taxon>
        <taxon>Thiotrichales</taxon>
        <taxon>Thiotrichaceae</taxon>
        <taxon>Thiothrix</taxon>
    </lineage>
</organism>
<reference evidence="2 3" key="1">
    <citation type="submission" date="2017-01" db="EMBL/GenBank/DDBJ databases">
        <title>Novel large sulfur bacteria in the metagenomes of groundwater-fed chemosynthetic microbial mats in the Lake Huron basin.</title>
        <authorList>
            <person name="Sharrar A.M."/>
            <person name="Flood B.E."/>
            <person name="Bailey J.V."/>
            <person name="Jones D.S."/>
            <person name="Biddanda B."/>
            <person name="Ruberg S.A."/>
            <person name="Marcus D.N."/>
            <person name="Dick G.J."/>
        </authorList>
    </citation>
    <scope>NUCLEOTIDE SEQUENCE [LARGE SCALE GENOMIC DNA]</scope>
    <source>
        <strain evidence="2">A8</strain>
    </source>
</reference>